<protein>
    <submittedName>
        <fullName evidence="1">Uncharacterized protein</fullName>
    </submittedName>
</protein>
<reference evidence="1" key="1">
    <citation type="submission" date="2023-08" db="EMBL/GenBank/DDBJ databases">
        <authorList>
            <person name="Alioto T."/>
            <person name="Alioto T."/>
            <person name="Gomez Garrido J."/>
        </authorList>
    </citation>
    <scope>NUCLEOTIDE SEQUENCE</scope>
</reference>
<evidence type="ECO:0000313" key="1">
    <source>
        <dbReference type="EMBL" id="CAJ1060735.1"/>
    </source>
</evidence>
<dbReference type="EMBL" id="OY660870">
    <property type="protein sequence ID" value="CAJ1060735.1"/>
    <property type="molecule type" value="Genomic_DNA"/>
</dbReference>
<dbReference type="AlphaFoldDB" id="A0AAV1FIJ8"/>
<sequence>MFYERGGWRFGRRAAGGPPGQGGGWRGEERGGCVAAVVYIRGEGYGAPAWALRWARTPPAAAKTATRGAQATRGRRSSRRLAAWICGASPAAGRKIVNLIGTAELQRGGSGSSAEHGRGTERGLVSLQVYT</sequence>
<proteinExistence type="predicted"/>
<evidence type="ECO:0000313" key="2">
    <source>
        <dbReference type="Proteomes" id="UP001178508"/>
    </source>
</evidence>
<organism evidence="1 2">
    <name type="scientific">Xyrichtys novacula</name>
    <name type="common">Pearly razorfish</name>
    <name type="synonym">Hemipteronotus novacula</name>
    <dbReference type="NCBI Taxonomy" id="13765"/>
    <lineage>
        <taxon>Eukaryota</taxon>
        <taxon>Metazoa</taxon>
        <taxon>Chordata</taxon>
        <taxon>Craniata</taxon>
        <taxon>Vertebrata</taxon>
        <taxon>Euteleostomi</taxon>
        <taxon>Actinopterygii</taxon>
        <taxon>Neopterygii</taxon>
        <taxon>Teleostei</taxon>
        <taxon>Neoteleostei</taxon>
        <taxon>Acanthomorphata</taxon>
        <taxon>Eupercaria</taxon>
        <taxon>Labriformes</taxon>
        <taxon>Labridae</taxon>
        <taxon>Xyrichtys</taxon>
    </lineage>
</organism>
<keyword evidence="2" id="KW-1185">Reference proteome</keyword>
<accession>A0AAV1FIJ8</accession>
<name>A0AAV1FIJ8_XYRNO</name>
<dbReference type="Proteomes" id="UP001178508">
    <property type="component" value="Chromosome 7"/>
</dbReference>
<gene>
    <name evidence="1" type="ORF">XNOV1_A038450</name>
</gene>